<proteinExistence type="predicted"/>
<organism evidence="2 3">
    <name type="scientific">Streptomyces tauricus</name>
    <dbReference type="NCBI Taxonomy" id="68274"/>
    <lineage>
        <taxon>Bacteria</taxon>
        <taxon>Bacillati</taxon>
        <taxon>Actinomycetota</taxon>
        <taxon>Actinomycetes</taxon>
        <taxon>Kitasatosporales</taxon>
        <taxon>Streptomycetaceae</taxon>
        <taxon>Streptomyces</taxon>
        <taxon>Streptomyces aurantiacus group</taxon>
    </lineage>
</organism>
<evidence type="ECO:0000313" key="2">
    <source>
        <dbReference type="EMBL" id="WTP54503.1"/>
    </source>
</evidence>
<reference evidence="2" key="1">
    <citation type="submission" date="2022-10" db="EMBL/GenBank/DDBJ databases">
        <title>The complete genomes of actinobacterial strains from the NBC collection.</title>
        <authorList>
            <person name="Joergensen T.S."/>
            <person name="Alvarez Arevalo M."/>
            <person name="Sterndorff E.B."/>
            <person name="Faurdal D."/>
            <person name="Vuksanovic O."/>
            <person name="Mourched A.-S."/>
            <person name="Charusanti P."/>
            <person name="Shaw S."/>
            <person name="Blin K."/>
            <person name="Weber T."/>
        </authorList>
    </citation>
    <scope>NUCLEOTIDE SEQUENCE</scope>
    <source>
        <strain evidence="2">NBC_00189</strain>
    </source>
</reference>
<dbReference type="Pfam" id="PF22036">
    <property type="entry name" value="MoaF_like"/>
    <property type="match status" value="1"/>
</dbReference>
<sequence length="62" mass="6394">MTVTLHTAEVAPGPFMLGRAGNSGMTVTHLMNLNARTVHAFRAHGTGTGRVAELHTGTLGPA</sequence>
<protein>
    <recommendedName>
        <fullName evidence="1">MoaF-like domain-containing protein</fullName>
    </recommendedName>
</protein>
<name>A0ABZ1JVY6_9ACTN</name>
<dbReference type="Proteomes" id="UP001432166">
    <property type="component" value="Chromosome"/>
</dbReference>
<keyword evidence="3" id="KW-1185">Reference proteome</keyword>
<dbReference type="EMBL" id="CP108133">
    <property type="protein sequence ID" value="WTP54503.1"/>
    <property type="molecule type" value="Genomic_DNA"/>
</dbReference>
<gene>
    <name evidence="2" type="ORF">OG288_43000</name>
</gene>
<evidence type="ECO:0000313" key="3">
    <source>
        <dbReference type="Proteomes" id="UP001432166"/>
    </source>
</evidence>
<accession>A0ABZ1JVY6</accession>
<evidence type="ECO:0000259" key="1">
    <source>
        <dbReference type="Pfam" id="PF22036"/>
    </source>
</evidence>
<dbReference type="InterPro" id="IPR053892">
    <property type="entry name" value="MoaF-like"/>
</dbReference>
<feature type="domain" description="MoaF-like" evidence="1">
    <location>
        <begin position="1"/>
        <end position="47"/>
    </location>
</feature>